<evidence type="ECO:0000256" key="2">
    <source>
        <dbReference type="ARBA" id="ARBA00007066"/>
    </source>
</evidence>
<dbReference type="InterPro" id="IPR000223">
    <property type="entry name" value="Pept_S26A_signal_pept_1"/>
</dbReference>
<dbReference type="Gene3D" id="2.10.109.10">
    <property type="entry name" value="Umud Fragment, subunit A"/>
    <property type="match status" value="1"/>
</dbReference>
<feature type="chain" id="PRO_5034954781" description="Mitochondrial inner membrane protease subunit 2" evidence="12">
    <location>
        <begin position="36"/>
        <end position="179"/>
    </location>
</feature>
<comment type="similarity">
    <text evidence="2">Belongs to the peptidase S26 family. IMP2 subfamily.</text>
</comment>
<dbReference type="SUPFAM" id="SSF51306">
    <property type="entry name" value="LexA/Signal peptidase"/>
    <property type="match status" value="1"/>
</dbReference>
<dbReference type="GO" id="GO:0006465">
    <property type="term" value="P:signal peptide processing"/>
    <property type="evidence" value="ECO:0007669"/>
    <property type="project" value="InterPro"/>
</dbReference>
<evidence type="ECO:0000259" key="13">
    <source>
        <dbReference type="Pfam" id="PF10502"/>
    </source>
</evidence>
<evidence type="ECO:0000256" key="11">
    <source>
        <dbReference type="PIRSR" id="PIRSR600223-1"/>
    </source>
</evidence>
<evidence type="ECO:0000256" key="6">
    <source>
        <dbReference type="ARBA" id="ARBA00022792"/>
    </source>
</evidence>
<dbReference type="PANTHER" id="PTHR46041:SF2">
    <property type="entry name" value="MITOCHONDRIAL INNER MEMBRANE PROTEASE SUBUNIT 2"/>
    <property type="match status" value="1"/>
</dbReference>
<proteinExistence type="inferred from homology"/>
<keyword evidence="7" id="KW-0378">Hydrolase</keyword>
<evidence type="ECO:0000256" key="1">
    <source>
        <dbReference type="ARBA" id="ARBA00004434"/>
    </source>
</evidence>
<evidence type="ECO:0000256" key="10">
    <source>
        <dbReference type="ARBA" id="ARBA00023136"/>
    </source>
</evidence>
<evidence type="ECO:0000313" key="14">
    <source>
        <dbReference type="EMBL" id="KAG2173029.1"/>
    </source>
</evidence>
<comment type="caution">
    <text evidence="14">The sequence shown here is derived from an EMBL/GenBank/DDBJ whole genome shotgun (WGS) entry which is preliminary data.</text>
</comment>
<dbReference type="Pfam" id="PF10502">
    <property type="entry name" value="Peptidase_S26"/>
    <property type="match status" value="2"/>
</dbReference>
<evidence type="ECO:0000256" key="8">
    <source>
        <dbReference type="ARBA" id="ARBA00022989"/>
    </source>
</evidence>
<evidence type="ECO:0000256" key="7">
    <source>
        <dbReference type="ARBA" id="ARBA00022801"/>
    </source>
</evidence>
<dbReference type="GO" id="GO:0004252">
    <property type="term" value="F:serine-type endopeptidase activity"/>
    <property type="evidence" value="ECO:0007669"/>
    <property type="project" value="InterPro"/>
</dbReference>
<dbReference type="PANTHER" id="PTHR46041">
    <property type="entry name" value="MITOCHONDRIAL INNER MEMBRANE PROTEASE SUBUNIT 2"/>
    <property type="match status" value="1"/>
</dbReference>
<feature type="active site" evidence="11">
    <location>
        <position position="90"/>
    </location>
</feature>
<protein>
    <recommendedName>
        <fullName evidence="3">Mitochondrial inner membrane protease subunit 2</fullName>
    </recommendedName>
</protein>
<evidence type="ECO:0000256" key="5">
    <source>
        <dbReference type="ARBA" id="ARBA00022692"/>
    </source>
</evidence>
<keyword evidence="10" id="KW-0472">Membrane</keyword>
<sequence length="179" mass="20025">MTSRLWSNPNARAAIKTLTWFPLLFFFLENGYSTATVQGRSMQPTFNPDSNKLSPDIVLLSHWGAIGHKFQRGEVVAMTSPHNPDLTITKRIIALEGDSVRPLPQSDQKSVVYVPKGHCWVEGDERFHSRDSNAFGTVPMGLINSKVVYILWPLSRFGKVEVKPNVERVSAGSVDSMRL</sequence>
<comment type="subcellular location">
    <subcellularLocation>
        <location evidence="1">Mitochondrion inner membrane</location>
        <topology evidence="1">Single-pass membrane protein</topology>
    </subcellularLocation>
</comment>
<keyword evidence="6" id="KW-0999">Mitochondrion inner membrane</keyword>
<feature type="domain" description="Peptidase S26" evidence="13">
    <location>
        <begin position="108"/>
        <end position="152"/>
    </location>
</feature>
<gene>
    <name evidence="14" type="ORF">INT44_007002</name>
</gene>
<feature type="domain" description="Peptidase S26" evidence="13">
    <location>
        <begin position="23"/>
        <end position="101"/>
    </location>
</feature>
<dbReference type="InterPro" id="IPR019533">
    <property type="entry name" value="Peptidase_S26"/>
</dbReference>
<dbReference type="GO" id="GO:0006627">
    <property type="term" value="P:protein processing involved in protein targeting to mitochondrion"/>
    <property type="evidence" value="ECO:0007669"/>
    <property type="project" value="InterPro"/>
</dbReference>
<dbReference type="AlphaFoldDB" id="A0A8H7PG50"/>
<evidence type="ECO:0000256" key="12">
    <source>
        <dbReference type="SAM" id="SignalP"/>
    </source>
</evidence>
<keyword evidence="12" id="KW-0732">Signal</keyword>
<keyword evidence="9" id="KW-0496">Mitochondrion</keyword>
<keyword evidence="15" id="KW-1185">Reference proteome</keyword>
<keyword evidence="4" id="KW-0645">Protease</keyword>
<accession>A0A8H7PG50</accession>
<dbReference type="InterPro" id="IPR036286">
    <property type="entry name" value="LexA/Signal_pep-like_sf"/>
</dbReference>
<dbReference type="FunFam" id="2.10.109.10:FF:000005">
    <property type="entry name" value="Mitochondrial inner membrane protease subunit"/>
    <property type="match status" value="1"/>
</dbReference>
<organism evidence="14 15">
    <name type="scientific">Umbelopsis vinacea</name>
    <dbReference type="NCBI Taxonomy" id="44442"/>
    <lineage>
        <taxon>Eukaryota</taxon>
        <taxon>Fungi</taxon>
        <taxon>Fungi incertae sedis</taxon>
        <taxon>Mucoromycota</taxon>
        <taxon>Mucoromycotina</taxon>
        <taxon>Umbelopsidomycetes</taxon>
        <taxon>Umbelopsidales</taxon>
        <taxon>Umbelopsidaceae</taxon>
        <taxon>Umbelopsis</taxon>
    </lineage>
</organism>
<dbReference type="OrthoDB" id="308440at2759"/>
<dbReference type="PRINTS" id="PR00727">
    <property type="entry name" value="LEADERPTASE"/>
</dbReference>
<feature type="signal peptide" evidence="12">
    <location>
        <begin position="1"/>
        <end position="35"/>
    </location>
</feature>
<evidence type="ECO:0000256" key="4">
    <source>
        <dbReference type="ARBA" id="ARBA00022670"/>
    </source>
</evidence>
<dbReference type="GO" id="GO:0042720">
    <property type="term" value="C:mitochondrial inner membrane peptidase complex"/>
    <property type="evidence" value="ECO:0007669"/>
    <property type="project" value="InterPro"/>
</dbReference>
<dbReference type="Proteomes" id="UP000612746">
    <property type="component" value="Unassembled WGS sequence"/>
</dbReference>
<evidence type="ECO:0000313" key="15">
    <source>
        <dbReference type="Proteomes" id="UP000612746"/>
    </source>
</evidence>
<evidence type="ECO:0000256" key="3">
    <source>
        <dbReference type="ARBA" id="ARBA00013650"/>
    </source>
</evidence>
<dbReference type="EMBL" id="JAEPRA010000020">
    <property type="protein sequence ID" value="KAG2173029.1"/>
    <property type="molecule type" value="Genomic_DNA"/>
</dbReference>
<reference evidence="14" key="1">
    <citation type="submission" date="2020-12" db="EMBL/GenBank/DDBJ databases">
        <title>Metabolic potential, ecology and presence of endohyphal bacteria is reflected in genomic diversity of Mucoromycotina.</title>
        <authorList>
            <person name="Muszewska A."/>
            <person name="Okrasinska A."/>
            <person name="Steczkiewicz K."/>
            <person name="Drgas O."/>
            <person name="Orlowska M."/>
            <person name="Perlinska-Lenart U."/>
            <person name="Aleksandrzak-Piekarczyk T."/>
            <person name="Szatraj K."/>
            <person name="Zielenkiewicz U."/>
            <person name="Pilsyk S."/>
            <person name="Malc E."/>
            <person name="Mieczkowski P."/>
            <person name="Kruszewska J.S."/>
            <person name="Biernat P."/>
            <person name="Pawlowska J."/>
        </authorList>
    </citation>
    <scope>NUCLEOTIDE SEQUENCE</scope>
    <source>
        <strain evidence="14">WA0000051536</strain>
    </source>
</reference>
<evidence type="ECO:0000256" key="9">
    <source>
        <dbReference type="ARBA" id="ARBA00023128"/>
    </source>
</evidence>
<feature type="active site" evidence="11">
    <location>
        <position position="41"/>
    </location>
</feature>
<keyword evidence="8" id="KW-1133">Transmembrane helix</keyword>
<dbReference type="InterPro" id="IPR037730">
    <property type="entry name" value="IMP2"/>
</dbReference>
<keyword evidence="5" id="KW-0812">Transmembrane</keyword>
<dbReference type="CDD" id="cd06530">
    <property type="entry name" value="S26_SPase_I"/>
    <property type="match status" value="1"/>
</dbReference>
<name>A0A8H7PG50_9FUNG</name>